<keyword evidence="6" id="KW-0393">Immunoglobulin domain</keyword>
<dbReference type="InterPro" id="IPR056069">
    <property type="entry name" value="DUF7652"/>
</dbReference>
<feature type="domain" description="Ig-like" evidence="9">
    <location>
        <begin position="475"/>
        <end position="564"/>
    </location>
</feature>
<dbReference type="Pfam" id="PF13927">
    <property type="entry name" value="Ig_3"/>
    <property type="match status" value="4"/>
</dbReference>
<keyword evidence="11" id="KW-1185">Reference proteome</keyword>
<dbReference type="InterPro" id="IPR036179">
    <property type="entry name" value="Ig-like_dom_sf"/>
</dbReference>
<feature type="domain" description="Ig-like" evidence="9">
    <location>
        <begin position="298"/>
        <end position="377"/>
    </location>
</feature>
<evidence type="ECO:0000313" key="12">
    <source>
        <dbReference type="WBParaSite" id="Pan_g14803.t1"/>
    </source>
</evidence>
<protein>
    <submittedName>
        <fullName evidence="12">B-cell receptor CD22</fullName>
    </submittedName>
</protein>
<dbReference type="InterPro" id="IPR051275">
    <property type="entry name" value="Cell_adhesion_signaling"/>
</dbReference>
<dbReference type="InterPro" id="IPR003961">
    <property type="entry name" value="FN3_dom"/>
</dbReference>
<evidence type="ECO:0000259" key="10">
    <source>
        <dbReference type="PROSITE" id="PS50853"/>
    </source>
</evidence>
<comment type="subcellular location">
    <subcellularLocation>
        <location evidence="1">Membrane</location>
        <topology evidence="1">Single-pass type I membrane protein</topology>
    </subcellularLocation>
</comment>
<feature type="region of interest" description="Disordered" evidence="7">
    <location>
        <begin position="1186"/>
        <end position="1211"/>
    </location>
</feature>
<dbReference type="Pfam" id="PF13895">
    <property type="entry name" value="Ig_2"/>
    <property type="match status" value="1"/>
</dbReference>
<evidence type="ECO:0000313" key="11">
    <source>
        <dbReference type="Proteomes" id="UP000492821"/>
    </source>
</evidence>
<dbReference type="CDD" id="cd00096">
    <property type="entry name" value="Ig"/>
    <property type="match status" value="3"/>
</dbReference>
<evidence type="ECO:0000256" key="7">
    <source>
        <dbReference type="SAM" id="MobiDB-lite"/>
    </source>
</evidence>
<dbReference type="PROSITE" id="PS50853">
    <property type="entry name" value="FN3"/>
    <property type="match status" value="1"/>
</dbReference>
<feature type="domain" description="Ig-like" evidence="9">
    <location>
        <begin position="82"/>
        <end position="187"/>
    </location>
</feature>
<dbReference type="InterPro" id="IPR003598">
    <property type="entry name" value="Ig_sub2"/>
</dbReference>
<feature type="domain" description="Ig-like" evidence="9">
    <location>
        <begin position="682"/>
        <end position="783"/>
    </location>
</feature>
<dbReference type="GO" id="GO:0005911">
    <property type="term" value="C:cell-cell junction"/>
    <property type="evidence" value="ECO:0007669"/>
    <property type="project" value="TreeGrafter"/>
</dbReference>
<evidence type="ECO:0000256" key="2">
    <source>
        <dbReference type="ARBA" id="ARBA00022737"/>
    </source>
</evidence>
<dbReference type="GO" id="GO:0050839">
    <property type="term" value="F:cell adhesion molecule binding"/>
    <property type="evidence" value="ECO:0007669"/>
    <property type="project" value="TreeGrafter"/>
</dbReference>
<dbReference type="WBParaSite" id="Pan_g14803.t1">
    <property type="protein sequence ID" value="Pan_g14803.t1"/>
    <property type="gene ID" value="Pan_g14803"/>
</dbReference>
<evidence type="ECO:0000256" key="3">
    <source>
        <dbReference type="ARBA" id="ARBA00023136"/>
    </source>
</evidence>
<feature type="region of interest" description="Disordered" evidence="7">
    <location>
        <begin position="1113"/>
        <end position="1143"/>
    </location>
</feature>
<proteinExistence type="predicted"/>
<dbReference type="InterPro" id="IPR007110">
    <property type="entry name" value="Ig-like_dom"/>
</dbReference>
<dbReference type="Gene3D" id="2.60.40.10">
    <property type="entry name" value="Immunoglobulins"/>
    <property type="match status" value="8"/>
</dbReference>
<feature type="domain" description="Ig-like" evidence="9">
    <location>
        <begin position="382"/>
        <end position="459"/>
    </location>
</feature>
<feature type="transmembrane region" description="Helical" evidence="8">
    <location>
        <begin position="1020"/>
        <end position="1045"/>
    </location>
</feature>
<evidence type="ECO:0000256" key="5">
    <source>
        <dbReference type="ARBA" id="ARBA00023180"/>
    </source>
</evidence>
<dbReference type="PANTHER" id="PTHR11640">
    <property type="entry name" value="NEPHRIN"/>
    <property type="match status" value="1"/>
</dbReference>
<sequence length="1216" mass="134103">MLPHRDCPSTLPAQKRLRFQHPPDTSTTSPASIPRRRQLAASQIATLPVAMIWSNVRILPLLALIAITLGVASSEHAFATEPSVQPYYVRENEPGPILNCMFSETYRNRDRYEPEWTRVVAGTPKLLTRDSTVFLKNDYTLFEDAATGEYNLQIKIVNFERDNGQFFCSLLDRETGDQILSTPAKVMVVVPPSPPTITVQPSQPVKENDFVTIHCESSGGNPPPKFAWIFNNQSVVPESWYQDKSESAPRATSISVLQWRVNAADNGAYLTCQIWNDAMQKDEFRAVETNRLNVLFAPRVSVGPTSDYSVEEGEPVELTCEAEGNPVPNQFEWLHVSTGEHMTGKQWKFIADKKMRGDFRCTAVNSIDTGAAKLNVNVYYGPEITVPKVANPAEGDQLTLDCDVDANPPPEQIMWTGPGGFTHLGPKLTIDSINRDHTGNFTCQANNAFALFSTGDTVVQRTGASSTLVDVKRKPGAAIITASQTSVNVGDILTLSCTADDPGSPEAKYRWSTPATHGIFSQQLEFNRQTITVSKAALSDNGLYRCVAFNDIGQGDEAVMKIVVIEPARISRPLSESRVMTSGDVDASIDCEAVGYPQPNIRWTKNGLPVNEASNPHWVIQAHPTQTSCNDGEYCPWSVVSSLRFFETVEWSDKGNYTCIAENGNTGPLSQDSTILNVVHEPVILNEKFPTEALAAADVASVAKISCIVSARPEPKFVWMRDGSELDESDSRFSVHSSKLYNRFDEFESILEINDVAESDMGAYVCKAVNGQSGAKSAEVIINLQHKSKPQIPRGIQLHKASPTNIVVSWKPGFDGGDHQYFEIEYRIGNPWTNENSKSNPTTFILDENNATTIVTYENDQSTPRARRSPKMVSLLVHNLTLLTPMTVYWYRIRARNAYGYSDWSPIASAMTLDVTESVDIQPPTSLLYFANDQKIVFEPTRFNNDSCLLLYISGNDDSSSLSTTAGIWRALGCFPADQPVQHVEPAEHFKARFCQRNDLAVCSSSVEILVANSVMAKQWTLTIIIPIVIIVLLILLMLTLIIFCCKIRLTPARREKAKQKFTTVVGDPERAEVSGPIQPGDSKNTIHGSQTDSGVFTLGSLPNHAQQGNQAPSFENGFTGDSENGADSWHNSSDEHFNYNNDPYLQDYNNQFTTASPDFTQQPPPTNYQYFEGGTPFDKIDTVVPQGGISSGDENDAGSENGSASGGRVMREIIV</sequence>
<reference evidence="11" key="1">
    <citation type="journal article" date="2013" name="Genetics">
        <title>The draft genome and transcriptome of Panagrellus redivivus are shaped by the harsh demands of a free-living lifestyle.</title>
        <authorList>
            <person name="Srinivasan J."/>
            <person name="Dillman A.R."/>
            <person name="Macchietto M.G."/>
            <person name="Heikkinen L."/>
            <person name="Lakso M."/>
            <person name="Fracchia K.M."/>
            <person name="Antoshechkin I."/>
            <person name="Mortazavi A."/>
            <person name="Wong G."/>
            <person name="Sternberg P.W."/>
        </authorList>
    </citation>
    <scope>NUCLEOTIDE SEQUENCE [LARGE SCALE GENOMIC DNA]</scope>
    <source>
        <strain evidence="11">MT8872</strain>
    </source>
</reference>
<dbReference type="SUPFAM" id="SSF48726">
    <property type="entry name" value="Immunoglobulin"/>
    <property type="match status" value="5"/>
</dbReference>
<dbReference type="GO" id="GO:0098609">
    <property type="term" value="P:cell-cell adhesion"/>
    <property type="evidence" value="ECO:0007669"/>
    <property type="project" value="TreeGrafter"/>
</dbReference>
<name>A0A7E4ZSG2_PANRE</name>
<dbReference type="CDD" id="cd00063">
    <property type="entry name" value="FN3"/>
    <property type="match status" value="1"/>
</dbReference>
<dbReference type="InterPro" id="IPR013098">
    <property type="entry name" value="Ig_I-set"/>
</dbReference>
<evidence type="ECO:0000256" key="1">
    <source>
        <dbReference type="ARBA" id="ARBA00004479"/>
    </source>
</evidence>
<dbReference type="SMART" id="SM00408">
    <property type="entry name" value="IGc2"/>
    <property type="match status" value="6"/>
</dbReference>
<evidence type="ECO:0000259" key="9">
    <source>
        <dbReference type="PROSITE" id="PS50835"/>
    </source>
</evidence>
<dbReference type="SMART" id="SM00060">
    <property type="entry name" value="FN3"/>
    <property type="match status" value="1"/>
</dbReference>
<evidence type="ECO:0000256" key="8">
    <source>
        <dbReference type="SAM" id="Phobius"/>
    </source>
</evidence>
<dbReference type="InterPro" id="IPR013783">
    <property type="entry name" value="Ig-like_fold"/>
</dbReference>
<reference evidence="12" key="2">
    <citation type="submission" date="2020-10" db="UniProtKB">
        <authorList>
            <consortium name="WormBaseParasite"/>
        </authorList>
    </citation>
    <scope>IDENTIFICATION</scope>
</reference>
<organism evidence="11 12">
    <name type="scientific">Panagrellus redivivus</name>
    <name type="common">Microworm</name>
    <dbReference type="NCBI Taxonomy" id="6233"/>
    <lineage>
        <taxon>Eukaryota</taxon>
        <taxon>Metazoa</taxon>
        <taxon>Ecdysozoa</taxon>
        <taxon>Nematoda</taxon>
        <taxon>Chromadorea</taxon>
        <taxon>Rhabditida</taxon>
        <taxon>Tylenchina</taxon>
        <taxon>Panagrolaimomorpha</taxon>
        <taxon>Panagrolaimoidea</taxon>
        <taxon>Panagrolaimidae</taxon>
        <taxon>Panagrellus</taxon>
    </lineage>
</organism>
<evidence type="ECO:0000256" key="6">
    <source>
        <dbReference type="ARBA" id="ARBA00023319"/>
    </source>
</evidence>
<evidence type="ECO:0000256" key="4">
    <source>
        <dbReference type="ARBA" id="ARBA00023157"/>
    </source>
</evidence>
<dbReference type="SUPFAM" id="SSF49265">
    <property type="entry name" value="Fibronectin type III"/>
    <property type="match status" value="1"/>
</dbReference>
<keyword evidence="8" id="KW-0812">Transmembrane</keyword>
<dbReference type="InterPro" id="IPR036116">
    <property type="entry name" value="FN3_sf"/>
</dbReference>
<dbReference type="SMART" id="SM00409">
    <property type="entry name" value="IG"/>
    <property type="match status" value="6"/>
</dbReference>
<keyword evidence="2" id="KW-0677">Repeat</keyword>
<dbReference type="Pfam" id="PF07679">
    <property type="entry name" value="I-set"/>
    <property type="match status" value="1"/>
</dbReference>
<keyword evidence="3 8" id="KW-0472">Membrane</keyword>
<keyword evidence="5" id="KW-0325">Glycoprotein</keyword>
<dbReference type="Pfam" id="PF00041">
    <property type="entry name" value="fn3"/>
    <property type="match status" value="1"/>
</dbReference>
<feature type="domain" description="Ig-like" evidence="9">
    <location>
        <begin position="567"/>
        <end position="676"/>
    </location>
</feature>
<dbReference type="PANTHER" id="PTHR11640:SF134">
    <property type="entry name" value="ECHINOID, ISOFORM A-RELATED"/>
    <property type="match status" value="1"/>
</dbReference>
<feature type="domain" description="Fibronectin type-III" evidence="10">
    <location>
        <begin position="792"/>
        <end position="915"/>
    </location>
</feature>
<keyword evidence="4" id="KW-1015">Disulfide bond</keyword>
<dbReference type="InterPro" id="IPR003599">
    <property type="entry name" value="Ig_sub"/>
</dbReference>
<dbReference type="Proteomes" id="UP000492821">
    <property type="component" value="Unassembled WGS sequence"/>
</dbReference>
<dbReference type="Pfam" id="PF24665">
    <property type="entry name" value="DUF7652"/>
    <property type="match status" value="1"/>
</dbReference>
<keyword evidence="8" id="KW-1133">Transmembrane helix</keyword>
<dbReference type="PROSITE" id="PS50835">
    <property type="entry name" value="IG_LIKE"/>
    <property type="match status" value="7"/>
</dbReference>
<dbReference type="AlphaFoldDB" id="A0A7E4ZSG2"/>
<feature type="domain" description="Ig-like" evidence="9">
    <location>
        <begin position="195"/>
        <end position="288"/>
    </location>
</feature>
<accession>A0A7E4ZSG2</accession>
<dbReference type="GO" id="GO:0005886">
    <property type="term" value="C:plasma membrane"/>
    <property type="evidence" value="ECO:0007669"/>
    <property type="project" value="TreeGrafter"/>
</dbReference>